<accession>A0ABT1SUW7</accession>
<proteinExistence type="predicted"/>
<feature type="signal peptide" evidence="1">
    <location>
        <begin position="1"/>
        <end position="22"/>
    </location>
</feature>
<gene>
    <name evidence="2" type="ORF">NE675_10935</name>
</gene>
<organism evidence="2 3">
    <name type="scientific">Megasphaera massiliensis</name>
    <dbReference type="NCBI Taxonomy" id="1232428"/>
    <lineage>
        <taxon>Bacteria</taxon>
        <taxon>Bacillati</taxon>
        <taxon>Bacillota</taxon>
        <taxon>Negativicutes</taxon>
        <taxon>Veillonellales</taxon>
        <taxon>Veillonellaceae</taxon>
        <taxon>Megasphaera</taxon>
    </lineage>
</organism>
<sequence length="155" mass="17109">MKTWKIFGLTMALTAAAAVSFASVPQSALRIGGIPFDAESSVIRSIYGMPTKVDVHMEKERATEDSEYEYGNSVSIALKYDRVHQIEVSANNGWETADGVRVGMDIADVEAVYGEPDAVKDDHYIYYVTGRSDLGIDIEVENNRVEEIKVGKLDK</sequence>
<comment type="caution">
    <text evidence="2">The sequence shown here is derived from an EMBL/GenBank/DDBJ whole genome shotgun (WGS) entry which is preliminary data.</text>
</comment>
<name>A0ABT1SUW7_9FIRM</name>
<dbReference type="RefSeq" id="WP_062413156.1">
    <property type="nucleotide sequence ID" value="NZ_JAJCIO010000031.1"/>
</dbReference>
<evidence type="ECO:0000313" key="3">
    <source>
        <dbReference type="Proteomes" id="UP001206692"/>
    </source>
</evidence>
<dbReference type="EMBL" id="JANGEW010000028">
    <property type="protein sequence ID" value="MCQ5343532.1"/>
    <property type="molecule type" value="Genomic_DNA"/>
</dbReference>
<protein>
    <submittedName>
        <fullName evidence="2">Uncharacterized protein</fullName>
    </submittedName>
</protein>
<dbReference type="Proteomes" id="UP001206692">
    <property type="component" value="Unassembled WGS sequence"/>
</dbReference>
<keyword evidence="3" id="KW-1185">Reference proteome</keyword>
<evidence type="ECO:0000313" key="2">
    <source>
        <dbReference type="EMBL" id="MCQ5343532.1"/>
    </source>
</evidence>
<evidence type="ECO:0000256" key="1">
    <source>
        <dbReference type="SAM" id="SignalP"/>
    </source>
</evidence>
<reference evidence="2 3" key="1">
    <citation type="submission" date="2022-06" db="EMBL/GenBank/DDBJ databases">
        <title>Isolation of gut microbiota from human fecal samples.</title>
        <authorList>
            <person name="Pamer E.G."/>
            <person name="Barat B."/>
            <person name="Waligurski E."/>
            <person name="Medina S."/>
            <person name="Paddock L."/>
            <person name="Mostad J."/>
        </authorList>
    </citation>
    <scope>NUCLEOTIDE SEQUENCE [LARGE SCALE GENOMIC DNA]</scope>
    <source>
        <strain evidence="2 3">DFI.1.1</strain>
    </source>
</reference>
<feature type="chain" id="PRO_5045172704" evidence="1">
    <location>
        <begin position="23"/>
        <end position="155"/>
    </location>
</feature>
<keyword evidence="1" id="KW-0732">Signal</keyword>